<dbReference type="EMBL" id="CAJZBQ010000020">
    <property type="protein sequence ID" value="CAG9317993.1"/>
    <property type="molecule type" value="Genomic_DNA"/>
</dbReference>
<dbReference type="AlphaFoldDB" id="A0AAU9IWB1"/>
<keyword evidence="2" id="KW-0472">Membrane</keyword>
<protein>
    <recommendedName>
        <fullName evidence="3">RING-type domain-containing protein</fullName>
    </recommendedName>
</protein>
<evidence type="ECO:0000256" key="2">
    <source>
        <dbReference type="SAM" id="Phobius"/>
    </source>
</evidence>
<feature type="transmembrane region" description="Helical" evidence="2">
    <location>
        <begin position="154"/>
        <end position="186"/>
    </location>
</feature>
<organism evidence="4 5">
    <name type="scientific">Blepharisma stoltei</name>
    <dbReference type="NCBI Taxonomy" id="1481888"/>
    <lineage>
        <taxon>Eukaryota</taxon>
        <taxon>Sar</taxon>
        <taxon>Alveolata</taxon>
        <taxon>Ciliophora</taxon>
        <taxon>Postciliodesmatophora</taxon>
        <taxon>Heterotrichea</taxon>
        <taxon>Heterotrichida</taxon>
        <taxon>Blepharismidae</taxon>
        <taxon>Blepharisma</taxon>
    </lineage>
</organism>
<evidence type="ECO:0000313" key="5">
    <source>
        <dbReference type="Proteomes" id="UP001162131"/>
    </source>
</evidence>
<dbReference type="PROSITE" id="PS50089">
    <property type="entry name" value="ZF_RING_2"/>
    <property type="match status" value="1"/>
</dbReference>
<keyword evidence="1" id="KW-0479">Metal-binding</keyword>
<keyword evidence="5" id="KW-1185">Reference proteome</keyword>
<feature type="transmembrane region" description="Helical" evidence="2">
    <location>
        <begin position="79"/>
        <end position="99"/>
    </location>
</feature>
<accession>A0AAU9IWB1</accession>
<reference evidence="4" key="1">
    <citation type="submission" date="2021-09" db="EMBL/GenBank/DDBJ databases">
        <authorList>
            <consortium name="AG Swart"/>
            <person name="Singh M."/>
            <person name="Singh A."/>
            <person name="Seah K."/>
            <person name="Emmerich C."/>
        </authorList>
    </citation>
    <scope>NUCLEOTIDE SEQUENCE</scope>
    <source>
        <strain evidence="4">ATCC30299</strain>
    </source>
</reference>
<sequence length="270" mass="30868">MEENSNEVDIRNVSEITPLVNDTRREFRNAIGEAVYVSYISSNSFIFILFTLCSAKLITCVTIFHYAKTDTDTPLNAFIIGNLIIDALFMLILGLKYLSNEFDCSMTVKKNLLIVHSIVGLGYFIWLVIGNYWFYTCDGCFDDAPLLTWLAFSLIFLGYMYFCMPVFLCIGMCICFPITLVVLLLLKVKVQKHASESLINKLKSQNFSPENHIGETACTICSYEFVEGDSIIVLPCDSRHFFHETCCKQWLRIKSACPYCRKQITEDNIN</sequence>
<feature type="transmembrane region" description="Helical" evidence="2">
    <location>
        <begin position="111"/>
        <end position="134"/>
    </location>
</feature>
<dbReference type="PANTHER" id="PTHR46225:SF19">
    <property type="entry name" value="RING-TYPE DOMAIN-CONTAINING PROTEIN"/>
    <property type="match status" value="1"/>
</dbReference>
<dbReference type="GO" id="GO:0008270">
    <property type="term" value="F:zinc ion binding"/>
    <property type="evidence" value="ECO:0007669"/>
    <property type="project" value="UniProtKB-KW"/>
</dbReference>
<feature type="domain" description="RING-type" evidence="3">
    <location>
        <begin position="218"/>
        <end position="261"/>
    </location>
</feature>
<keyword evidence="2" id="KW-0812">Transmembrane</keyword>
<evidence type="ECO:0000256" key="1">
    <source>
        <dbReference type="PROSITE-ProRule" id="PRU00175"/>
    </source>
</evidence>
<dbReference type="SUPFAM" id="SSF57850">
    <property type="entry name" value="RING/U-box"/>
    <property type="match status" value="1"/>
</dbReference>
<feature type="transmembrane region" description="Helical" evidence="2">
    <location>
        <begin position="45"/>
        <end position="67"/>
    </location>
</feature>
<comment type="caution">
    <text evidence="4">The sequence shown here is derived from an EMBL/GenBank/DDBJ whole genome shotgun (WGS) entry which is preliminary data.</text>
</comment>
<name>A0AAU9IWB1_9CILI</name>
<evidence type="ECO:0000313" key="4">
    <source>
        <dbReference type="EMBL" id="CAG9317993.1"/>
    </source>
</evidence>
<dbReference type="Gene3D" id="3.30.40.10">
    <property type="entry name" value="Zinc/RING finger domain, C3HC4 (zinc finger)"/>
    <property type="match status" value="1"/>
</dbReference>
<keyword evidence="1" id="KW-0862">Zinc</keyword>
<keyword evidence="1" id="KW-0863">Zinc-finger</keyword>
<gene>
    <name evidence="4" type="ORF">BSTOLATCC_MIC20477</name>
</gene>
<keyword evidence="2" id="KW-1133">Transmembrane helix</keyword>
<evidence type="ECO:0000259" key="3">
    <source>
        <dbReference type="PROSITE" id="PS50089"/>
    </source>
</evidence>
<dbReference type="InterPro" id="IPR013083">
    <property type="entry name" value="Znf_RING/FYVE/PHD"/>
</dbReference>
<dbReference type="InterPro" id="IPR001841">
    <property type="entry name" value="Znf_RING"/>
</dbReference>
<proteinExistence type="predicted"/>
<dbReference type="Proteomes" id="UP001162131">
    <property type="component" value="Unassembled WGS sequence"/>
</dbReference>
<dbReference type="Pfam" id="PF13639">
    <property type="entry name" value="zf-RING_2"/>
    <property type="match status" value="1"/>
</dbReference>
<dbReference type="PANTHER" id="PTHR46225">
    <property type="entry name" value="C3H4 TYPE ZINC FINGER PROTEIN"/>
    <property type="match status" value="1"/>
</dbReference>